<dbReference type="GO" id="GO:0005524">
    <property type="term" value="F:ATP binding"/>
    <property type="evidence" value="ECO:0007669"/>
    <property type="project" value="InterPro"/>
</dbReference>
<accession>A0A6N2NH23</accession>
<dbReference type="Gene3D" id="1.10.510.10">
    <property type="entry name" value="Transferase(Phosphotransferase) domain 1"/>
    <property type="match status" value="1"/>
</dbReference>
<proteinExistence type="predicted"/>
<sequence length="129" mass="15000">MQIMLRSWVVFFSQMRSSVTCNNWFRVCSTAMIGGFYTDIKGSDLLIDKEGMLKIADFGLSNYYSPKQKQPLMTRVVTLWLIYQHKEIGHTIPCLKLHHTEEKSVMLELVDMKYQHVADSFQHSALAQH</sequence>
<organism evidence="2">
    <name type="scientific">Salix viminalis</name>
    <name type="common">Common osier</name>
    <name type="synonym">Basket willow</name>
    <dbReference type="NCBI Taxonomy" id="40686"/>
    <lineage>
        <taxon>Eukaryota</taxon>
        <taxon>Viridiplantae</taxon>
        <taxon>Streptophyta</taxon>
        <taxon>Embryophyta</taxon>
        <taxon>Tracheophyta</taxon>
        <taxon>Spermatophyta</taxon>
        <taxon>Magnoliopsida</taxon>
        <taxon>eudicotyledons</taxon>
        <taxon>Gunneridae</taxon>
        <taxon>Pentapetalae</taxon>
        <taxon>rosids</taxon>
        <taxon>fabids</taxon>
        <taxon>Malpighiales</taxon>
        <taxon>Salicaceae</taxon>
        <taxon>Saliceae</taxon>
        <taxon>Salix</taxon>
    </lineage>
</organism>
<feature type="domain" description="Protein kinase" evidence="1">
    <location>
        <begin position="1"/>
        <end position="129"/>
    </location>
</feature>
<dbReference type="GO" id="GO:0004672">
    <property type="term" value="F:protein kinase activity"/>
    <property type="evidence" value="ECO:0007669"/>
    <property type="project" value="InterPro"/>
</dbReference>
<evidence type="ECO:0000259" key="1">
    <source>
        <dbReference type="PROSITE" id="PS50011"/>
    </source>
</evidence>
<dbReference type="EMBL" id="CAADRP010002322">
    <property type="protein sequence ID" value="VFU66083.1"/>
    <property type="molecule type" value="Genomic_DNA"/>
</dbReference>
<evidence type="ECO:0000313" key="2">
    <source>
        <dbReference type="EMBL" id="VFU66083.1"/>
    </source>
</evidence>
<dbReference type="InterPro" id="IPR011009">
    <property type="entry name" value="Kinase-like_dom_sf"/>
</dbReference>
<dbReference type="AlphaFoldDB" id="A0A6N2NH23"/>
<dbReference type="PROSITE" id="PS50011">
    <property type="entry name" value="PROTEIN_KINASE_DOM"/>
    <property type="match status" value="1"/>
</dbReference>
<dbReference type="SUPFAM" id="SSF56112">
    <property type="entry name" value="Protein kinase-like (PK-like)"/>
    <property type="match status" value="1"/>
</dbReference>
<dbReference type="Pfam" id="PF00069">
    <property type="entry name" value="Pkinase"/>
    <property type="match status" value="1"/>
</dbReference>
<name>A0A6N2NH23_SALVM</name>
<dbReference type="InterPro" id="IPR000719">
    <property type="entry name" value="Prot_kinase_dom"/>
</dbReference>
<protein>
    <recommendedName>
        <fullName evidence="1">Protein kinase domain-containing protein</fullName>
    </recommendedName>
</protein>
<gene>
    <name evidence="2" type="ORF">SVIM_LOCUS510622</name>
</gene>
<reference evidence="2" key="1">
    <citation type="submission" date="2019-03" db="EMBL/GenBank/DDBJ databases">
        <authorList>
            <person name="Mank J."/>
            <person name="Almeida P."/>
        </authorList>
    </citation>
    <scope>NUCLEOTIDE SEQUENCE</scope>
    <source>
        <strain evidence="2">78183</strain>
    </source>
</reference>